<dbReference type="AlphaFoldDB" id="A0ABD1DKN5"/>
<comment type="caution">
    <text evidence="1">The sequence shown here is derived from an EMBL/GenBank/DDBJ whole genome shotgun (WGS) entry which is preliminary data.</text>
</comment>
<protein>
    <submittedName>
        <fullName evidence="1">Uncharacterized protein</fullName>
    </submittedName>
</protein>
<accession>A0ABD1DKN5</accession>
<gene>
    <name evidence="1" type="ORF">pipiens_007554</name>
</gene>
<dbReference type="InterPro" id="IPR019321">
    <property type="entry name" value="Nucleoporin_Nup88"/>
</dbReference>
<keyword evidence="2" id="KW-1185">Reference proteome</keyword>
<sequence length="85" mass="9835">MTSTIGSSTDSFGFNGLKLFEVVRDCLPDDRKRTQNLLETKDDMLFVWNSKNCSVLTVNWRAANVKKDQQQKYQGFPLRAQIINY</sequence>
<dbReference type="Proteomes" id="UP001562425">
    <property type="component" value="Unassembled WGS sequence"/>
</dbReference>
<reference evidence="1 2" key="1">
    <citation type="submission" date="2024-05" db="EMBL/GenBank/DDBJ databases">
        <title>Culex pipiens pipiens assembly and annotation.</title>
        <authorList>
            <person name="Alout H."/>
            <person name="Durand T."/>
        </authorList>
    </citation>
    <scope>NUCLEOTIDE SEQUENCE [LARGE SCALE GENOMIC DNA]</scope>
    <source>
        <strain evidence="1">HA-2024</strain>
        <tissue evidence="1">Whole body</tissue>
    </source>
</reference>
<organism evidence="1 2">
    <name type="scientific">Culex pipiens pipiens</name>
    <name type="common">Northern house mosquito</name>
    <dbReference type="NCBI Taxonomy" id="38569"/>
    <lineage>
        <taxon>Eukaryota</taxon>
        <taxon>Metazoa</taxon>
        <taxon>Ecdysozoa</taxon>
        <taxon>Arthropoda</taxon>
        <taxon>Hexapoda</taxon>
        <taxon>Insecta</taxon>
        <taxon>Pterygota</taxon>
        <taxon>Neoptera</taxon>
        <taxon>Endopterygota</taxon>
        <taxon>Diptera</taxon>
        <taxon>Nematocera</taxon>
        <taxon>Culicoidea</taxon>
        <taxon>Culicidae</taxon>
        <taxon>Culicinae</taxon>
        <taxon>Culicini</taxon>
        <taxon>Culex</taxon>
        <taxon>Culex</taxon>
    </lineage>
</organism>
<dbReference type="EMBL" id="JBEHCU010005291">
    <property type="protein sequence ID" value="KAL1400296.1"/>
    <property type="molecule type" value="Genomic_DNA"/>
</dbReference>
<dbReference type="Pfam" id="PF10168">
    <property type="entry name" value="Nup88"/>
    <property type="match status" value="1"/>
</dbReference>
<proteinExistence type="predicted"/>
<evidence type="ECO:0000313" key="1">
    <source>
        <dbReference type="EMBL" id="KAL1400296.1"/>
    </source>
</evidence>
<evidence type="ECO:0000313" key="2">
    <source>
        <dbReference type="Proteomes" id="UP001562425"/>
    </source>
</evidence>
<name>A0ABD1DKN5_CULPP</name>